<dbReference type="Proteomes" id="UP000245073">
    <property type="component" value="Unassembled WGS sequence"/>
</dbReference>
<dbReference type="AlphaFoldDB" id="A0A2T9K433"/>
<gene>
    <name evidence="1" type="ORF">DDF67_09935</name>
</gene>
<accession>A0A2T9K433</accession>
<comment type="caution">
    <text evidence="1">The sequence shown here is derived from an EMBL/GenBank/DDBJ whole genome shotgun (WGS) entry which is preliminary data.</text>
</comment>
<reference evidence="1 2" key="1">
    <citation type="submission" date="2018-04" db="EMBL/GenBank/DDBJ databases">
        <title>The genome sequence of Caulobacter sp. 744.</title>
        <authorList>
            <person name="Gao J."/>
            <person name="Sun J."/>
        </authorList>
    </citation>
    <scope>NUCLEOTIDE SEQUENCE [LARGE SCALE GENOMIC DNA]</scope>
    <source>
        <strain evidence="1 2">774</strain>
    </source>
</reference>
<name>A0A2T9K433_9CAUL</name>
<organism evidence="1 2">
    <name type="scientific">Caulobacter endophyticus</name>
    <dbReference type="NCBI Taxonomy" id="2172652"/>
    <lineage>
        <taxon>Bacteria</taxon>
        <taxon>Pseudomonadati</taxon>
        <taxon>Pseudomonadota</taxon>
        <taxon>Alphaproteobacteria</taxon>
        <taxon>Caulobacterales</taxon>
        <taxon>Caulobacteraceae</taxon>
        <taxon>Caulobacter</taxon>
    </lineage>
</organism>
<proteinExistence type="predicted"/>
<evidence type="ECO:0000313" key="2">
    <source>
        <dbReference type="Proteomes" id="UP000245073"/>
    </source>
</evidence>
<protein>
    <submittedName>
        <fullName evidence="1">Uncharacterized protein</fullName>
    </submittedName>
</protein>
<evidence type="ECO:0000313" key="1">
    <source>
        <dbReference type="EMBL" id="PVM90732.1"/>
    </source>
</evidence>
<sequence>MRVVLILIACTLLTPPTVFFGALVAGSLHHGYGWSEMDWNSDGWTSLGEFLDAADIGKREAVVCQRVCTEYFAYKDGMPVRTDCPTP</sequence>
<dbReference type="EMBL" id="QDKQ01000034">
    <property type="protein sequence ID" value="PVM90732.1"/>
    <property type="molecule type" value="Genomic_DNA"/>
</dbReference>
<keyword evidence="2" id="KW-1185">Reference proteome</keyword>